<keyword evidence="1" id="KW-0812">Transmembrane</keyword>
<name>A0ABX8SKX9_9ACTN</name>
<dbReference type="PANTHER" id="PTHR35788">
    <property type="entry name" value="EXPORTED PROTEIN-RELATED"/>
    <property type="match status" value="1"/>
</dbReference>
<dbReference type="Pfam" id="PF04294">
    <property type="entry name" value="VanW"/>
    <property type="match status" value="1"/>
</dbReference>
<organism evidence="3 4">
    <name type="scientific">Tessaracoccus palaemonis</name>
    <dbReference type="NCBI Taxonomy" id="2829499"/>
    <lineage>
        <taxon>Bacteria</taxon>
        <taxon>Bacillati</taxon>
        <taxon>Actinomycetota</taxon>
        <taxon>Actinomycetes</taxon>
        <taxon>Propionibacteriales</taxon>
        <taxon>Propionibacteriaceae</taxon>
        <taxon>Tessaracoccus</taxon>
    </lineage>
</organism>
<protein>
    <submittedName>
        <fullName evidence="3">VanW family protein</fullName>
    </submittedName>
</protein>
<reference evidence="3 4" key="1">
    <citation type="submission" date="2021-07" db="EMBL/GenBank/DDBJ databases">
        <title>complete genome sequencing of Tessaracoccus sp.J1M15.</title>
        <authorList>
            <person name="Bae J.-W."/>
            <person name="Kim D.-y."/>
        </authorList>
    </citation>
    <scope>NUCLEOTIDE SEQUENCE [LARGE SCALE GENOMIC DNA]</scope>
    <source>
        <strain evidence="3 4">J1M15</strain>
    </source>
</reference>
<keyword evidence="1" id="KW-1133">Transmembrane helix</keyword>
<sequence length="565" mass="59794">MKKSAKVGIGIGIGLVAVVGGAYVASYFVAGNQLPAKASVSGVAIGGMSPEQARQTLEAELSDSVAKPVSLVDGSHSATLDPADAGLGVDYDATVREAGGGFSWNPLEIVTTFTGGHEIDLVRTVDEDKLSAAVAATADEFEVKGTDASISFKEGKVVTTEAVDATVLDVDAAVDATSQAWEAGRNTVQAPVTATAPAVTDAMVAEAVDSFADPLVSGPVTLTLGDDSMEIAPGSLAAVASFEVKDGKLVGSLDGAKLFKDTKEAQRSLKLTAAKDASFKFSDGEVVVVKAKTGQSLDQDSFMEAVEKTATATGDARTAEVTATKEEPDYTTKEAQADVKDFEVIGEFTTYYPHADYRNTNLGRAASSVNGTVLMPGDIFSLNDTLGERTPANGYVDGYVINGGRLVKESGGGISQSATTLFNAAFFAGYKDIEHKPHSLFFDRYPPGREATVYYGSLDMRFQNDTKYPSIIQGYINKSSGSSRGSITFRIWSKRTWDKVASSELKKSNFYSGTKRTVTAANCSPQAAIQGFTVNYSRLFYMDGEVVRREPFTWTYSAGDQIVCE</sequence>
<dbReference type="RefSeq" id="WP_219083473.1">
    <property type="nucleotide sequence ID" value="NZ_CP079216.1"/>
</dbReference>
<dbReference type="Pfam" id="PF12229">
    <property type="entry name" value="PG_binding_4"/>
    <property type="match status" value="2"/>
</dbReference>
<keyword evidence="4" id="KW-1185">Reference proteome</keyword>
<keyword evidence="1" id="KW-0472">Membrane</keyword>
<feature type="transmembrane region" description="Helical" evidence="1">
    <location>
        <begin position="7"/>
        <end position="30"/>
    </location>
</feature>
<dbReference type="InterPro" id="IPR022029">
    <property type="entry name" value="YoaR-like_PG-bd"/>
</dbReference>
<gene>
    <name evidence="3" type="ORF">KDB89_03445</name>
</gene>
<evidence type="ECO:0000256" key="1">
    <source>
        <dbReference type="SAM" id="Phobius"/>
    </source>
</evidence>
<dbReference type="Proteomes" id="UP000824504">
    <property type="component" value="Chromosome"/>
</dbReference>
<evidence type="ECO:0000313" key="3">
    <source>
        <dbReference type="EMBL" id="QXT63544.1"/>
    </source>
</evidence>
<dbReference type="InterPro" id="IPR007391">
    <property type="entry name" value="Vancomycin_resist_VanW"/>
</dbReference>
<evidence type="ECO:0000259" key="2">
    <source>
        <dbReference type="Pfam" id="PF12229"/>
    </source>
</evidence>
<proteinExistence type="predicted"/>
<accession>A0ABX8SKX9</accession>
<feature type="domain" description="YoaR-like putative peptidoglycan binding" evidence="2">
    <location>
        <begin position="272"/>
        <end position="310"/>
    </location>
</feature>
<feature type="domain" description="YoaR-like putative peptidoglycan binding" evidence="2">
    <location>
        <begin position="79"/>
        <end position="184"/>
    </location>
</feature>
<evidence type="ECO:0000313" key="4">
    <source>
        <dbReference type="Proteomes" id="UP000824504"/>
    </source>
</evidence>
<dbReference type="EMBL" id="CP079216">
    <property type="protein sequence ID" value="QXT63544.1"/>
    <property type="molecule type" value="Genomic_DNA"/>
</dbReference>
<dbReference type="PANTHER" id="PTHR35788:SF1">
    <property type="entry name" value="EXPORTED PROTEIN"/>
    <property type="match status" value="1"/>
</dbReference>
<dbReference type="InterPro" id="IPR052913">
    <property type="entry name" value="Glycopeptide_resist_protein"/>
</dbReference>